<evidence type="ECO:0000256" key="4">
    <source>
        <dbReference type="ARBA" id="ARBA00023157"/>
    </source>
</evidence>
<dbReference type="AlphaFoldDB" id="A0A927JD22"/>
<dbReference type="Gene3D" id="3.40.50.1820">
    <property type="entry name" value="alpha/beta hydrolase"/>
    <property type="match status" value="1"/>
</dbReference>
<name>A0A927JD22_9ACTN</name>
<keyword evidence="5" id="KW-1133">Transmembrane helix</keyword>
<dbReference type="InterPro" id="IPR000675">
    <property type="entry name" value="Cutinase/axe"/>
</dbReference>
<reference evidence="6" key="1">
    <citation type="submission" date="2020-09" db="EMBL/GenBank/DDBJ databases">
        <title>Hoyosella lacisalsi sp. nov., a halotolerant actinobacterium isolated from soil of Lake Gudzhirganskoe.</title>
        <authorList>
            <person name="Yang Q."/>
            <person name="Guo P.Y."/>
            <person name="Liu S.W."/>
            <person name="Li F.N."/>
            <person name="Sun C.H."/>
        </authorList>
    </citation>
    <scope>NUCLEOTIDE SEQUENCE</scope>
    <source>
        <strain evidence="6">G463</strain>
    </source>
</reference>
<keyword evidence="4" id="KW-1015">Disulfide bond</keyword>
<evidence type="ECO:0000256" key="1">
    <source>
        <dbReference type="ARBA" id="ARBA00007534"/>
    </source>
</evidence>
<comment type="caution">
    <text evidence="6">The sequence shown here is derived from an EMBL/GenBank/DDBJ whole genome shotgun (WGS) entry which is preliminary data.</text>
</comment>
<dbReference type="EMBL" id="JACYWE010000006">
    <property type="protein sequence ID" value="MBD8506935.1"/>
    <property type="molecule type" value="Genomic_DNA"/>
</dbReference>
<keyword evidence="7" id="KW-1185">Reference proteome</keyword>
<keyword evidence="2" id="KW-0719">Serine esterase</keyword>
<keyword evidence="5" id="KW-0812">Transmembrane</keyword>
<protein>
    <submittedName>
        <fullName evidence="6">Cutinase family protein</fullName>
    </submittedName>
</protein>
<keyword evidence="3" id="KW-0378">Hydrolase</keyword>
<comment type="similarity">
    <text evidence="1">Belongs to the cutinase family.</text>
</comment>
<evidence type="ECO:0000256" key="2">
    <source>
        <dbReference type="ARBA" id="ARBA00022487"/>
    </source>
</evidence>
<evidence type="ECO:0000256" key="3">
    <source>
        <dbReference type="ARBA" id="ARBA00022801"/>
    </source>
</evidence>
<evidence type="ECO:0000313" key="7">
    <source>
        <dbReference type="Proteomes" id="UP000642993"/>
    </source>
</evidence>
<dbReference type="RefSeq" id="WP_192039589.1">
    <property type="nucleotide sequence ID" value="NZ_JACYWE010000006.1"/>
</dbReference>
<dbReference type="SMART" id="SM01110">
    <property type="entry name" value="Cutinase"/>
    <property type="match status" value="1"/>
</dbReference>
<proteinExistence type="inferred from homology"/>
<dbReference type="Proteomes" id="UP000642993">
    <property type="component" value="Unassembled WGS sequence"/>
</dbReference>
<dbReference type="InterPro" id="IPR029058">
    <property type="entry name" value="AB_hydrolase_fold"/>
</dbReference>
<dbReference type="PANTHER" id="PTHR33630">
    <property type="entry name" value="CUTINASE RV1984C-RELATED-RELATED"/>
    <property type="match status" value="1"/>
</dbReference>
<evidence type="ECO:0000313" key="6">
    <source>
        <dbReference type="EMBL" id="MBD8506935.1"/>
    </source>
</evidence>
<evidence type="ECO:0000256" key="5">
    <source>
        <dbReference type="SAM" id="Phobius"/>
    </source>
</evidence>
<organism evidence="6 7">
    <name type="scientific">Lolliginicoccus lacisalsi</name>
    <dbReference type="NCBI Taxonomy" id="2742202"/>
    <lineage>
        <taxon>Bacteria</taxon>
        <taxon>Bacillati</taxon>
        <taxon>Actinomycetota</taxon>
        <taxon>Actinomycetes</taxon>
        <taxon>Mycobacteriales</taxon>
        <taxon>Hoyosellaceae</taxon>
        <taxon>Lolliginicoccus</taxon>
    </lineage>
</organism>
<dbReference type="PANTHER" id="PTHR33630:SF9">
    <property type="entry name" value="CUTINASE 4"/>
    <property type="match status" value="1"/>
</dbReference>
<dbReference type="GO" id="GO:0052689">
    <property type="term" value="F:carboxylic ester hydrolase activity"/>
    <property type="evidence" value="ECO:0007669"/>
    <property type="project" value="UniProtKB-KW"/>
</dbReference>
<sequence length="325" mass="34629">MAWASQARSRRKGRSRLPRLLLLLLVVIVVIVIVVALIMALLDRIRIPGMPGMPPTTPTEEAQQREWCPDVQLYSVPGTWESSAGDDPLNPTANPAALLLDVTQPLAAQYPLDRAEIYTVPYPAQFQRPGGPPEMTYDESRAIGKSALSDAMAQRHSDCPLTRYVMMGFSQGAVIAGDIASQIGRGEGPVPPENVSGVALVADGRYDPAAATTIGPPVQGVGLEIALAGLPVIPGATLSGNREGGFGAVAERTVQICAPNDPICDAPRLDNLVLAFNRLVKDYLNNPVHALYGSHVVDEQGTTTTAWLVGWARGIIDDAPVQQHP</sequence>
<gene>
    <name evidence="6" type="ORF">HT102_10585</name>
</gene>
<keyword evidence="5" id="KW-0472">Membrane</keyword>
<dbReference type="Pfam" id="PF01083">
    <property type="entry name" value="Cutinase"/>
    <property type="match status" value="1"/>
</dbReference>
<accession>A0A927JD22</accession>
<feature type="transmembrane region" description="Helical" evidence="5">
    <location>
        <begin position="20"/>
        <end position="42"/>
    </location>
</feature>
<dbReference type="SUPFAM" id="SSF53474">
    <property type="entry name" value="alpha/beta-Hydrolases"/>
    <property type="match status" value="1"/>
</dbReference>